<reference evidence="1 2" key="1">
    <citation type="submission" date="2018-08" db="EMBL/GenBank/DDBJ databases">
        <title>A genome reference for cultivated species of the human gut microbiota.</title>
        <authorList>
            <person name="Zou Y."/>
            <person name="Xue W."/>
            <person name="Luo G."/>
        </authorList>
    </citation>
    <scope>NUCLEOTIDE SEQUENCE [LARGE SCALE GENOMIC DNA]</scope>
    <source>
        <strain evidence="1 2">OF03-9BH</strain>
    </source>
</reference>
<gene>
    <name evidence="1" type="ORF">DXA68_20040</name>
</gene>
<organism evidence="1 2">
    <name type="scientific">Bacteroides stercorirosoris</name>
    <dbReference type="NCBI Taxonomy" id="871324"/>
    <lineage>
        <taxon>Bacteria</taxon>
        <taxon>Pseudomonadati</taxon>
        <taxon>Bacteroidota</taxon>
        <taxon>Bacteroidia</taxon>
        <taxon>Bacteroidales</taxon>
        <taxon>Bacteroidaceae</taxon>
        <taxon>Bacteroides</taxon>
    </lineage>
</organism>
<evidence type="ECO:0000313" key="1">
    <source>
        <dbReference type="EMBL" id="RGX76345.1"/>
    </source>
</evidence>
<protein>
    <submittedName>
        <fullName evidence="1">Uncharacterized protein</fullName>
    </submittedName>
</protein>
<name>A0A413GYU7_9BACE</name>
<comment type="caution">
    <text evidence="1">The sequence shown here is derived from an EMBL/GenBank/DDBJ whole genome shotgun (WGS) entry which is preliminary data.</text>
</comment>
<accession>A0A413GYU7</accession>
<proteinExistence type="predicted"/>
<dbReference type="AlphaFoldDB" id="A0A413GYU7"/>
<dbReference type="EMBL" id="QSCF01000045">
    <property type="protein sequence ID" value="RGX76345.1"/>
    <property type="molecule type" value="Genomic_DNA"/>
</dbReference>
<evidence type="ECO:0000313" key="2">
    <source>
        <dbReference type="Proteomes" id="UP000286075"/>
    </source>
</evidence>
<sequence>MSLSLPSFSQYSPDHKVSLDKGDIKSFIGNKETKGERKVYKGDELTTIGMRLEVFVPDNYMSVAMAH</sequence>
<dbReference type="Proteomes" id="UP000286075">
    <property type="component" value="Unassembled WGS sequence"/>
</dbReference>